<name>A0A0J8BJF2_STRVR</name>
<dbReference type="Proteomes" id="UP000037432">
    <property type="component" value="Unassembled WGS sequence"/>
</dbReference>
<evidence type="ECO:0000256" key="1">
    <source>
        <dbReference type="SAM" id="Phobius"/>
    </source>
</evidence>
<reference evidence="2 3" key="1">
    <citation type="submission" date="2015-06" db="EMBL/GenBank/DDBJ databases">
        <authorList>
            <person name="Ju K.-S."/>
            <person name="Doroghazi J.R."/>
            <person name="Metcalf W.W."/>
        </authorList>
    </citation>
    <scope>NUCLEOTIDE SEQUENCE [LARGE SCALE GENOMIC DNA]</scope>
    <source>
        <strain evidence="2 3">NRRL 3414</strain>
    </source>
</reference>
<dbReference type="PATRIC" id="fig|1938.3.peg.4416"/>
<gene>
    <name evidence="2" type="ORF">ACM01_46815</name>
</gene>
<feature type="non-terminal residue" evidence="2">
    <location>
        <position position="1"/>
    </location>
</feature>
<evidence type="ECO:0000313" key="3">
    <source>
        <dbReference type="Proteomes" id="UP000037432"/>
    </source>
</evidence>
<protein>
    <submittedName>
        <fullName evidence="2">Transporter</fullName>
    </submittedName>
</protein>
<keyword evidence="1" id="KW-0472">Membrane</keyword>
<sequence>AIQDRYGVSDGLLPVFLAAVPILAGVGSGRPERLGKRIPPSRVLRGSQAVPVLALVGVGGGGALEELGLGLAVFGLAVGVLDASMNMLGVRLQRS</sequence>
<dbReference type="AlphaFoldDB" id="A0A0J8BJF2"/>
<accession>A0A0J8BJF2</accession>
<keyword evidence="1" id="KW-0812">Transmembrane</keyword>
<evidence type="ECO:0000313" key="2">
    <source>
        <dbReference type="EMBL" id="KMS65770.1"/>
    </source>
</evidence>
<dbReference type="EMBL" id="LFNT01000273">
    <property type="protein sequence ID" value="KMS65770.1"/>
    <property type="molecule type" value="Genomic_DNA"/>
</dbReference>
<feature type="transmembrane region" description="Helical" evidence="1">
    <location>
        <begin position="12"/>
        <end position="31"/>
    </location>
</feature>
<proteinExistence type="predicted"/>
<keyword evidence="1" id="KW-1133">Transmembrane helix</keyword>
<organism evidence="2 3">
    <name type="scientific">Streptomyces viridochromogenes</name>
    <dbReference type="NCBI Taxonomy" id="1938"/>
    <lineage>
        <taxon>Bacteria</taxon>
        <taxon>Bacillati</taxon>
        <taxon>Actinomycetota</taxon>
        <taxon>Actinomycetes</taxon>
        <taxon>Kitasatosporales</taxon>
        <taxon>Streptomycetaceae</taxon>
        <taxon>Streptomyces</taxon>
    </lineage>
</organism>
<feature type="transmembrane region" description="Helical" evidence="1">
    <location>
        <begin position="69"/>
        <end position="90"/>
    </location>
</feature>
<comment type="caution">
    <text evidence="2">The sequence shown here is derived from an EMBL/GenBank/DDBJ whole genome shotgun (WGS) entry which is preliminary data.</text>
</comment>